<dbReference type="SMART" id="SM00829">
    <property type="entry name" value="PKS_ER"/>
    <property type="match status" value="1"/>
</dbReference>
<dbReference type="InterPro" id="IPR013154">
    <property type="entry name" value="ADH-like_N"/>
</dbReference>
<dbReference type="PANTHER" id="PTHR44013">
    <property type="entry name" value="ZINC-TYPE ALCOHOL DEHYDROGENASE-LIKE PROTEIN C16A3.02C"/>
    <property type="match status" value="1"/>
</dbReference>
<dbReference type="Proteomes" id="UP000830454">
    <property type="component" value="Chromosome"/>
</dbReference>
<reference evidence="2" key="1">
    <citation type="submission" date="2021-12" db="EMBL/GenBank/DDBJ databases">
        <authorList>
            <person name="Cha I.-T."/>
            <person name="Lee K.-E."/>
            <person name="Park S.-J."/>
        </authorList>
    </citation>
    <scope>NUCLEOTIDE SEQUENCE</scope>
    <source>
        <strain evidence="2">YSM-43</strain>
    </source>
</reference>
<proteinExistence type="predicted"/>
<sequence>MKQVLYSNYGNSSVLKIEETEKPSIRKKNSLLIRICYSSLNAIDWKNRKGDFRLVSGLIKPRTKQGFDVVGIIEEKSNDIKNLNIGDKVVRLLGNFEGGSLCEYIVVKADSVVKIPNNIPINQVAGLPMAGTTAWLALLKLSGLKKNDRVLINGGSSGVGHIAIPDSKSIWRKSYKYIKYQKSRFLQTARCGFYYKLSK</sequence>
<dbReference type="InterPro" id="IPR020843">
    <property type="entry name" value="ER"/>
</dbReference>
<reference evidence="2" key="2">
    <citation type="submission" date="2022-04" db="EMBL/GenBank/DDBJ databases">
        <title>Complete Genome Sequence of Flavobacterium sediminilitoris YSM-43, Isolated from a Tidal Sediment.</title>
        <authorList>
            <person name="Lee P.A."/>
        </authorList>
    </citation>
    <scope>NUCLEOTIDE SEQUENCE</scope>
    <source>
        <strain evidence="2">YSM-43</strain>
    </source>
</reference>
<dbReference type="EMBL" id="CP090145">
    <property type="protein sequence ID" value="UOX33082.1"/>
    <property type="molecule type" value="Genomic_DNA"/>
</dbReference>
<dbReference type="Gene3D" id="3.40.50.720">
    <property type="entry name" value="NAD(P)-binding Rossmann-like Domain"/>
    <property type="match status" value="1"/>
</dbReference>
<gene>
    <name evidence="2" type="ORF">LXD69_13675</name>
</gene>
<keyword evidence="3" id="KW-1185">Reference proteome</keyword>
<dbReference type="Pfam" id="PF08240">
    <property type="entry name" value="ADH_N"/>
    <property type="match status" value="1"/>
</dbReference>
<dbReference type="RefSeq" id="WP_246915815.1">
    <property type="nucleotide sequence ID" value="NZ_CP090145.1"/>
</dbReference>
<dbReference type="InterPro" id="IPR011032">
    <property type="entry name" value="GroES-like_sf"/>
</dbReference>
<evidence type="ECO:0000313" key="3">
    <source>
        <dbReference type="Proteomes" id="UP000830454"/>
    </source>
</evidence>
<accession>A0ABY4HLI8</accession>
<dbReference type="Gene3D" id="3.90.180.10">
    <property type="entry name" value="Medium-chain alcohol dehydrogenases, catalytic domain"/>
    <property type="match status" value="1"/>
</dbReference>
<dbReference type="PANTHER" id="PTHR44013:SF1">
    <property type="entry name" value="ZINC-TYPE ALCOHOL DEHYDROGENASE-LIKE PROTEIN C16A3.02C"/>
    <property type="match status" value="1"/>
</dbReference>
<evidence type="ECO:0000313" key="2">
    <source>
        <dbReference type="EMBL" id="UOX33082.1"/>
    </source>
</evidence>
<organism evidence="2 3">
    <name type="scientific">Flavobacterium sediminilitoris</name>
    <dbReference type="NCBI Taxonomy" id="2024526"/>
    <lineage>
        <taxon>Bacteria</taxon>
        <taxon>Pseudomonadati</taxon>
        <taxon>Bacteroidota</taxon>
        <taxon>Flavobacteriia</taxon>
        <taxon>Flavobacteriales</taxon>
        <taxon>Flavobacteriaceae</taxon>
        <taxon>Flavobacterium</taxon>
    </lineage>
</organism>
<feature type="domain" description="Enoyl reductase (ER)" evidence="1">
    <location>
        <begin position="10"/>
        <end position="191"/>
    </location>
</feature>
<name>A0ABY4HLI8_9FLAO</name>
<dbReference type="SUPFAM" id="SSF50129">
    <property type="entry name" value="GroES-like"/>
    <property type="match status" value="1"/>
</dbReference>
<evidence type="ECO:0000259" key="1">
    <source>
        <dbReference type="SMART" id="SM00829"/>
    </source>
</evidence>
<dbReference type="InterPro" id="IPR052733">
    <property type="entry name" value="Chloroplast_QOR"/>
</dbReference>
<protein>
    <recommendedName>
        <fullName evidence="1">Enoyl reductase (ER) domain-containing protein</fullName>
    </recommendedName>
</protein>